<evidence type="ECO:0000256" key="5">
    <source>
        <dbReference type="ARBA" id="ARBA00022737"/>
    </source>
</evidence>
<dbReference type="Pfam" id="PF01839">
    <property type="entry name" value="FG-GAP"/>
    <property type="match status" value="2"/>
</dbReference>
<proteinExistence type="inferred from homology"/>
<evidence type="ECO:0000256" key="8">
    <source>
        <dbReference type="ARBA" id="ARBA00023037"/>
    </source>
</evidence>
<feature type="domain" description="Integrin alpha third immunoglobulin-like" evidence="16">
    <location>
        <begin position="595"/>
        <end position="735"/>
    </location>
</feature>
<feature type="domain" description="Integrin alpha second immunoglobulin-like" evidence="15">
    <location>
        <begin position="437"/>
        <end position="536"/>
    </location>
</feature>
<evidence type="ECO:0000256" key="12">
    <source>
        <dbReference type="PROSITE-ProRule" id="PRU00803"/>
    </source>
</evidence>
<evidence type="ECO:0000256" key="11">
    <source>
        <dbReference type="ARBA" id="ARBA00023180"/>
    </source>
</evidence>
<dbReference type="InterPro" id="IPR013517">
    <property type="entry name" value="FG-GAP"/>
</dbReference>
<keyword evidence="7" id="KW-1133">Transmembrane helix</keyword>
<feature type="region of interest" description="Disordered" evidence="14">
    <location>
        <begin position="673"/>
        <end position="695"/>
    </location>
</feature>
<accession>A0ABQ9F9R9</accession>
<keyword evidence="9" id="KW-0472">Membrane</keyword>
<keyword evidence="8 13" id="KW-0401">Integrin</keyword>
<comment type="subcellular location">
    <subcellularLocation>
        <location evidence="1 13">Membrane</location>
        <topology evidence="1 13">Single-pass type I membrane protein</topology>
    </subcellularLocation>
</comment>
<dbReference type="InterPro" id="IPR048285">
    <property type="entry name" value="Integrin_alpha_Ig-like_2"/>
</dbReference>
<evidence type="ECO:0000259" key="16">
    <source>
        <dbReference type="Pfam" id="PF20806"/>
    </source>
</evidence>
<dbReference type="PROSITE" id="PS51470">
    <property type="entry name" value="FG_GAP"/>
    <property type="match status" value="2"/>
</dbReference>
<reference evidence="17 18" key="1">
    <citation type="submission" date="2022-12" db="EMBL/GenBank/DDBJ databases">
        <title>Chromosome-level genome of Tegillarca granosa.</title>
        <authorList>
            <person name="Kim J."/>
        </authorList>
    </citation>
    <scope>NUCLEOTIDE SEQUENCE [LARGE SCALE GENOMIC DNA]</scope>
    <source>
        <strain evidence="17">Teg-2019</strain>
        <tissue evidence="17">Adductor muscle</tissue>
    </source>
</reference>
<evidence type="ECO:0000256" key="7">
    <source>
        <dbReference type="ARBA" id="ARBA00022989"/>
    </source>
</evidence>
<keyword evidence="6 13" id="KW-0130">Cell adhesion</keyword>
<feature type="repeat" description="FG-GAP" evidence="12">
    <location>
        <begin position="295"/>
        <end position="353"/>
    </location>
</feature>
<keyword evidence="3" id="KW-0812">Transmembrane</keyword>
<dbReference type="Gene3D" id="2.130.10.130">
    <property type="entry name" value="Integrin alpha, N-terminal"/>
    <property type="match status" value="1"/>
</dbReference>
<evidence type="ECO:0000256" key="9">
    <source>
        <dbReference type="ARBA" id="ARBA00023136"/>
    </source>
</evidence>
<dbReference type="SUPFAM" id="SSF69179">
    <property type="entry name" value="Integrin domains"/>
    <property type="match status" value="2"/>
</dbReference>
<dbReference type="EMBL" id="JARBDR010000342">
    <property type="protein sequence ID" value="KAJ8314104.1"/>
    <property type="molecule type" value="Genomic_DNA"/>
</dbReference>
<evidence type="ECO:0000313" key="18">
    <source>
        <dbReference type="Proteomes" id="UP001217089"/>
    </source>
</evidence>
<dbReference type="PANTHER" id="PTHR23220">
    <property type="entry name" value="INTEGRIN ALPHA"/>
    <property type="match status" value="1"/>
</dbReference>
<keyword evidence="18" id="KW-1185">Reference proteome</keyword>
<dbReference type="SMART" id="SM00191">
    <property type="entry name" value="Int_alpha"/>
    <property type="match status" value="2"/>
</dbReference>
<feature type="compositionally biased region" description="Polar residues" evidence="14">
    <location>
        <begin position="820"/>
        <end position="829"/>
    </location>
</feature>
<protein>
    <submittedName>
        <fullName evidence="17">Uncharacterized protein</fullName>
    </submittedName>
</protein>
<evidence type="ECO:0000256" key="1">
    <source>
        <dbReference type="ARBA" id="ARBA00004479"/>
    </source>
</evidence>
<dbReference type="InterPro" id="IPR013519">
    <property type="entry name" value="Int_alpha_beta-p"/>
</dbReference>
<dbReference type="InterPro" id="IPR048286">
    <property type="entry name" value="Integrin_alpha_Ig-like_3"/>
</dbReference>
<name>A0ABQ9F9R9_TEGGR</name>
<evidence type="ECO:0000313" key="17">
    <source>
        <dbReference type="EMBL" id="KAJ8314104.1"/>
    </source>
</evidence>
<evidence type="ECO:0000256" key="13">
    <source>
        <dbReference type="RuleBase" id="RU003762"/>
    </source>
</evidence>
<evidence type="ECO:0000256" key="2">
    <source>
        <dbReference type="ARBA" id="ARBA00008054"/>
    </source>
</evidence>
<comment type="caution">
    <text evidence="17">The sequence shown here is derived from an EMBL/GenBank/DDBJ whole genome shotgun (WGS) entry which is preliminary data.</text>
</comment>
<evidence type="ECO:0000256" key="10">
    <source>
        <dbReference type="ARBA" id="ARBA00023170"/>
    </source>
</evidence>
<feature type="region of interest" description="Disordered" evidence="14">
    <location>
        <begin position="817"/>
        <end position="838"/>
    </location>
</feature>
<evidence type="ECO:0000256" key="14">
    <source>
        <dbReference type="SAM" id="MobiDB-lite"/>
    </source>
</evidence>
<dbReference type="InterPro" id="IPR032695">
    <property type="entry name" value="Integrin_dom_sf"/>
</dbReference>
<keyword evidence="10 13" id="KW-0675">Receptor</keyword>
<dbReference type="PANTHER" id="PTHR23220:SF134">
    <property type="entry name" value="INTEGRIN ALPHA-2 DOMAIN-CONTAINING PROTEIN"/>
    <property type="match status" value="1"/>
</dbReference>
<dbReference type="InterPro" id="IPR028994">
    <property type="entry name" value="Integrin_alpha_N"/>
</dbReference>
<dbReference type="Pfam" id="PF20806">
    <property type="entry name" value="Integrin_A_Ig_3"/>
    <property type="match status" value="1"/>
</dbReference>
<evidence type="ECO:0000256" key="4">
    <source>
        <dbReference type="ARBA" id="ARBA00022729"/>
    </source>
</evidence>
<gene>
    <name evidence="17" type="ORF">KUTeg_008665</name>
</gene>
<feature type="repeat" description="FG-GAP" evidence="12">
    <location>
        <begin position="232"/>
        <end position="293"/>
    </location>
</feature>
<keyword evidence="4" id="KW-0732">Signal</keyword>
<dbReference type="Pfam" id="PF20805">
    <property type="entry name" value="Integrin_A_Ig_2"/>
    <property type="match status" value="1"/>
</dbReference>
<keyword evidence="5" id="KW-0677">Repeat</keyword>
<dbReference type="SUPFAM" id="SSF69318">
    <property type="entry name" value="Integrin alpha N-terminal domain"/>
    <property type="match status" value="1"/>
</dbReference>
<dbReference type="PRINTS" id="PR01185">
    <property type="entry name" value="INTEGRINA"/>
</dbReference>
<organism evidence="17 18">
    <name type="scientific">Tegillarca granosa</name>
    <name type="common">Malaysian cockle</name>
    <name type="synonym">Anadara granosa</name>
    <dbReference type="NCBI Taxonomy" id="220873"/>
    <lineage>
        <taxon>Eukaryota</taxon>
        <taxon>Metazoa</taxon>
        <taxon>Spiralia</taxon>
        <taxon>Lophotrochozoa</taxon>
        <taxon>Mollusca</taxon>
        <taxon>Bivalvia</taxon>
        <taxon>Autobranchia</taxon>
        <taxon>Pteriomorphia</taxon>
        <taxon>Arcoida</taxon>
        <taxon>Arcoidea</taxon>
        <taxon>Arcidae</taxon>
        <taxon>Tegillarca</taxon>
    </lineage>
</organism>
<comment type="similarity">
    <text evidence="2 13">Belongs to the integrin alpha chain family.</text>
</comment>
<sequence length="838" mass="91929">MTNACTATQRLLVGAPRDNFSDRPEVKSPGNVYKCAINLTTIEQGNCEPIRLRSEEFTLNFGNAYEENGQLLGASILIAGNNVVVCAPLWKDLSKLQDVGIERLPGYCYQMNSSLLESSIRKRRFYTEIFNAHPYYENKVLTGFSSSVSQVPNLAFVLGMPGVIRDIGGIAMCDPRGTNFRGFYKPIAGNSNRQILENFHQGRGSYIGYAVASGYFGPNRKALIVASAPHFSNANGHIGSIGALYGASLLVVDINGDDIDDLLVGSPQYHTVLSAIDQGEVTVYHGTGDDTYLREHTRLYGLQKPFSRFGTSIASLGDITGDGFNDTVVGAPFEDDMTGAIYIFNGGVNGINAKFSQRISGEMILPDIAVGAYQSNKVIVVRSRPVVTVSSNISVTPAVVPLVPNNSPCMDENGMPCVTIQICFSYSAKGLNNGVYVCKTDLNIEIQSNEALIIGEKNEQNVEIKVENKGDTSYASSLYIDTSNNTVILGIQLLQGSKQLECVYANVSDDYELRCDVVQPLRRGNIVHFLLRLNTSLDVLLPSGSIQDLDSAINISGHVRSTALASNEIDRDNNDKTIQIPIQIKSDVQMSGASQPDQRKSQNKDVDLIHMYEIYNGGPSQLPISQAVVYIPVKSQSGLVLVEESKIKTQSDDVDVKCRVIYDTTLNATSVQSTTTLSPSTSVPRPRPRSLTTSDRTSKNITCQYYECARIDCTLPEINVNGKVTISIEFTVNEKNLDFKTTDVLVNFISDGILYQPTNTRMVPWSSGKITSKVLTLFFPECGFFKREKQKEAQELKRKSIAIQKRRTQMIIDAAMAANRQANSPSSEYQPPLNAYDD</sequence>
<keyword evidence="11" id="KW-0325">Glycoprotein</keyword>
<dbReference type="Gene3D" id="2.60.40.1510">
    <property type="entry name" value="ntegrin, alpha v. Chain A, domain 3"/>
    <property type="match status" value="1"/>
</dbReference>
<evidence type="ECO:0000256" key="3">
    <source>
        <dbReference type="ARBA" id="ARBA00022692"/>
    </source>
</evidence>
<evidence type="ECO:0000259" key="15">
    <source>
        <dbReference type="Pfam" id="PF20805"/>
    </source>
</evidence>
<dbReference type="Proteomes" id="UP001217089">
    <property type="component" value="Unassembled WGS sequence"/>
</dbReference>
<evidence type="ECO:0000256" key="6">
    <source>
        <dbReference type="ARBA" id="ARBA00022889"/>
    </source>
</evidence>
<dbReference type="Gene3D" id="2.60.40.1530">
    <property type="entry name" value="ntegrin, alpha v. Chain A, domain 4"/>
    <property type="match status" value="1"/>
</dbReference>
<dbReference type="InterPro" id="IPR000413">
    <property type="entry name" value="Integrin_alpha"/>
</dbReference>